<feature type="region of interest" description="Disordered" evidence="1">
    <location>
        <begin position="1"/>
        <end position="41"/>
    </location>
</feature>
<feature type="compositionally biased region" description="Polar residues" evidence="1">
    <location>
        <begin position="13"/>
        <end position="23"/>
    </location>
</feature>
<dbReference type="EMBL" id="BAAFST010000009">
    <property type="protein sequence ID" value="GAB1294732.1"/>
    <property type="molecule type" value="Genomic_DNA"/>
</dbReference>
<sequence length="64" mass="7164">MQGCICEDRQWSRQETTTASPRQTILAEHSESNSLPFLKDSAGWPCSENGSADRHMPPSITTWV</sequence>
<keyword evidence="3" id="KW-1185">Reference proteome</keyword>
<reference evidence="2 3" key="1">
    <citation type="submission" date="2024-08" db="EMBL/GenBank/DDBJ databases">
        <title>The draft genome of Apodemus speciosus.</title>
        <authorList>
            <person name="Nabeshima K."/>
            <person name="Suzuki S."/>
            <person name="Onuma M."/>
        </authorList>
    </citation>
    <scope>NUCLEOTIDE SEQUENCE [LARGE SCALE GENOMIC DNA]</scope>
    <source>
        <strain evidence="2">IB14-021</strain>
    </source>
</reference>
<name>A0ABQ0F624_APOSI</name>
<evidence type="ECO:0000313" key="2">
    <source>
        <dbReference type="EMBL" id="GAB1294732.1"/>
    </source>
</evidence>
<evidence type="ECO:0000256" key="1">
    <source>
        <dbReference type="SAM" id="MobiDB-lite"/>
    </source>
</evidence>
<accession>A0ABQ0F624</accession>
<evidence type="ECO:0000313" key="3">
    <source>
        <dbReference type="Proteomes" id="UP001623349"/>
    </source>
</evidence>
<dbReference type="Proteomes" id="UP001623349">
    <property type="component" value="Unassembled WGS sequence"/>
</dbReference>
<feature type="compositionally biased region" description="Basic and acidic residues" evidence="1">
    <location>
        <begin position="1"/>
        <end position="12"/>
    </location>
</feature>
<proteinExistence type="predicted"/>
<protein>
    <submittedName>
        <fullName evidence="2">Uncharacterized protein</fullName>
    </submittedName>
</protein>
<gene>
    <name evidence="2" type="ORF">APTSU1_000996500</name>
</gene>
<organism evidence="2 3">
    <name type="scientific">Apodemus speciosus</name>
    <name type="common">Large Japanese field mouse</name>
    <dbReference type="NCBI Taxonomy" id="105296"/>
    <lineage>
        <taxon>Eukaryota</taxon>
        <taxon>Metazoa</taxon>
        <taxon>Chordata</taxon>
        <taxon>Craniata</taxon>
        <taxon>Vertebrata</taxon>
        <taxon>Euteleostomi</taxon>
        <taxon>Mammalia</taxon>
        <taxon>Eutheria</taxon>
        <taxon>Euarchontoglires</taxon>
        <taxon>Glires</taxon>
        <taxon>Rodentia</taxon>
        <taxon>Myomorpha</taxon>
        <taxon>Muroidea</taxon>
        <taxon>Muridae</taxon>
        <taxon>Murinae</taxon>
        <taxon>Apodemus</taxon>
    </lineage>
</organism>
<comment type="caution">
    <text evidence="2">The sequence shown here is derived from an EMBL/GenBank/DDBJ whole genome shotgun (WGS) entry which is preliminary data.</text>
</comment>